<dbReference type="Gene3D" id="3.40.50.720">
    <property type="entry name" value="NAD(P)-binding Rossmann-like Domain"/>
    <property type="match status" value="1"/>
</dbReference>
<dbReference type="Pfam" id="PF13460">
    <property type="entry name" value="NAD_binding_10"/>
    <property type="match status" value="1"/>
</dbReference>
<evidence type="ECO:0000259" key="2">
    <source>
        <dbReference type="Pfam" id="PF13460"/>
    </source>
</evidence>
<organism evidence="3 4">
    <name type="scientific">Streptomyces corchorusii</name>
    <name type="common">Streptomyces chibaensis</name>
    <dbReference type="NCBI Taxonomy" id="1903"/>
    <lineage>
        <taxon>Bacteria</taxon>
        <taxon>Bacillati</taxon>
        <taxon>Actinomycetota</taxon>
        <taxon>Actinomycetes</taxon>
        <taxon>Kitasatosporales</taxon>
        <taxon>Streptomycetaceae</taxon>
        <taxon>Streptomyces</taxon>
    </lineage>
</organism>
<dbReference type="SUPFAM" id="SSF51735">
    <property type="entry name" value="NAD(P)-binding Rossmann-fold domains"/>
    <property type="match status" value="1"/>
</dbReference>
<name>A0A117QJW6_STRCK</name>
<proteinExistence type="predicted"/>
<comment type="caution">
    <text evidence="3">The sequence shown here is derived from an EMBL/GenBank/DDBJ whole genome shotgun (WGS) entry which is preliminary data.</text>
</comment>
<dbReference type="InterPro" id="IPR016040">
    <property type="entry name" value="NAD(P)-bd_dom"/>
</dbReference>
<dbReference type="EMBL" id="LMWP01000002">
    <property type="protein sequence ID" value="KUN32398.1"/>
    <property type="molecule type" value="Genomic_DNA"/>
</dbReference>
<reference evidence="3 4" key="1">
    <citation type="submission" date="2015-10" db="EMBL/GenBank/DDBJ databases">
        <title>Draft genome sequence of Streptomyces corchorusii DSM 40340, type strain for the species Streptomyces corchorusii.</title>
        <authorList>
            <person name="Ruckert C."/>
            <person name="Winkler A."/>
            <person name="Kalinowski J."/>
            <person name="Kampfer P."/>
            <person name="Glaeser S."/>
        </authorList>
    </citation>
    <scope>NUCLEOTIDE SEQUENCE [LARGE SCALE GENOMIC DNA]</scope>
    <source>
        <strain evidence="3 4">DSM 40340</strain>
    </source>
</reference>
<dbReference type="InterPro" id="IPR051604">
    <property type="entry name" value="Ergot_Alk_Oxidoreductase"/>
</dbReference>
<evidence type="ECO:0000256" key="1">
    <source>
        <dbReference type="SAM" id="MobiDB-lite"/>
    </source>
</evidence>
<dbReference type="PANTHER" id="PTHR43162">
    <property type="match status" value="1"/>
</dbReference>
<feature type="region of interest" description="Disordered" evidence="1">
    <location>
        <begin position="1"/>
        <end position="22"/>
    </location>
</feature>
<dbReference type="Gene3D" id="3.90.25.10">
    <property type="entry name" value="UDP-galactose 4-epimerase, domain 1"/>
    <property type="match status" value="1"/>
</dbReference>
<feature type="domain" description="NAD(P)-binding" evidence="2">
    <location>
        <begin position="28"/>
        <end position="205"/>
    </location>
</feature>
<sequence length="306" mass="32014">MTAPGAPAPARTGGPATGTAGPGIVVTGATGAVGRHVARLLAQRAGARHSLFVRDPGKAAALGLPGPAVRGDYTDPESLRRALDGADAVFVVTANPLRPQDDERVLAAARAGGVRHAVKLSWCGVADPGADDLVARWNRRSEELLRDSGLSWTVLRIRTPMSNALAWAPSIRDRGVVRAFGGAARTACVDPRDVAAAAVAALTDPRHAGRTYALAGPEALSPREQTGVLAEVLGRPLVFEEVAEEEARAGWSRRYGERIAEALVSGARRRAGGAAAACDDGTLARLLGRRPRTFGEWATDHVREFV</sequence>
<evidence type="ECO:0000313" key="4">
    <source>
        <dbReference type="Proteomes" id="UP000053398"/>
    </source>
</evidence>
<dbReference type="Proteomes" id="UP000053398">
    <property type="component" value="Unassembled WGS sequence"/>
</dbReference>
<dbReference type="RefSeq" id="WP_059261641.1">
    <property type="nucleotide sequence ID" value="NZ_KQ948351.1"/>
</dbReference>
<accession>A0A117QJW6</accession>
<dbReference type="AlphaFoldDB" id="A0A117QJW6"/>
<protein>
    <recommendedName>
        <fullName evidence="2">NAD(P)-binding domain-containing protein</fullName>
    </recommendedName>
</protein>
<keyword evidence="4" id="KW-1185">Reference proteome</keyword>
<dbReference type="PANTHER" id="PTHR43162:SF1">
    <property type="entry name" value="PRESTALK A DIFFERENTIATION PROTEIN A"/>
    <property type="match status" value="1"/>
</dbReference>
<dbReference type="InterPro" id="IPR036291">
    <property type="entry name" value="NAD(P)-bd_dom_sf"/>
</dbReference>
<evidence type="ECO:0000313" key="3">
    <source>
        <dbReference type="EMBL" id="KUN32398.1"/>
    </source>
</evidence>
<gene>
    <name evidence="3" type="ORF">AQJ11_02390</name>
</gene>